<accession>A0ABT9FKE2</accession>
<name>A0ABT9FKE2_9GAMM</name>
<protein>
    <submittedName>
        <fullName evidence="1">Uncharacterized protein</fullName>
    </submittedName>
</protein>
<evidence type="ECO:0000313" key="1">
    <source>
        <dbReference type="EMBL" id="MDP2567234.1"/>
    </source>
</evidence>
<gene>
    <name evidence="1" type="ORF">Q8W34_21785</name>
</gene>
<reference evidence="1" key="1">
    <citation type="submission" date="2023-07" db="EMBL/GenBank/DDBJ databases">
        <title>Genome content predicts the carbon catabolic preferences of heterotrophic bacteria.</title>
        <authorList>
            <person name="Gralka M."/>
        </authorList>
    </citation>
    <scope>NUCLEOTIDE SEQUENCE</scope>
    <source>
        <strain evidence="1">4G09</strain>
    </source>
</reference>
<keyword evidence="2" id="KW-1185">Reference proteome</keyword>
<feature type="non-terminal residue" evidence="1">
    <location>
        <position position="75"/>
    </location>
</feature>
<organism evidence="1 2">
    <name type="scientific">Pseudoalteromonas marina</name>
    <dbReference type="NCBI Taxonomy" id="267375"/>
    <lineage>
        <taxon>Bacteria</taxon>
        <taxon>Pseudomonadati</taxon>
        <taxon>Pseudomonadota</taxon>
        <taxon>Gammaproteobacteria</taxon>
        <taxon>Alteromonadales</taxon>
        <taxon>Pseudoalteromonadaceae</taxon>
        <taxon>Pseudoalteromonas</taxon>
    </lineage>
</organism>
<sequence>RKEEVIGASLLATVYLFAGDELEKKFSELVDELRFVLLTSAVYVAHVDSQPADSQVTVIEVLYISVAATDAAKCV</sequence>
<comment type="caution">
    <text evidence="1">The sequence shown here is derived from an EMBL/GenBank/DDBJ whole genome shotgun (WGS) entry which is preliminary data.</text>
</comment>
<dbReference type="EMBL" id="JAUYVT010000306">
    <property type="protein sequence ID" value="MDP2567234.1"/>
    <property type="molecule type" value="Genomic_DNA"/>
</dbReference>
<dbReference type="Gene3D" id="3.30.2320.20">
    <property type="entry name" value="Class I aminoacyl-tRNA synthetases (RS)"/>
    <property type="match status" value="1"/>
</dbReference>
<evidence type="ECO:0000313" key="2">
    <source>
        <dbReference type="Proteomes" id="UP001177212"/>
    </source>
</evidence>
<dbReference type="Proteomes" id="UP001177212">
    <property type="component" value="Unassembled WGS sequence"/>
</dbReference>
<dbReference type="RefSeq" id="WP_305473564.1">
    <property type="nucleotide sequence ID" value="NZ_JAUYVT010000306.1"/>
</dbReference>
<feature type="non-terminal residue" evidence="1">
    <location>
        <position position="1"/>
    </location>
</feature>
<proteinExistence type="predicted"/>